<dbReference type="AlphaFoldDB" id="A0A914VUQ9"/>
<accession>A0A914VUQ9</accession>
<organism evidence="2 3">
    <name type="scientific">Plectus sambesii</name>
    <dbReference type="NCBI Taxonomy" id="2011161"/>
    <lineage>
        <taxon>Eukaryota</taxon>
        <taxon>Metazoa</taxon>
        <taxon>Ecdysozoa</taxon>
        <taxon>Nematoda</taxon>
        <taxon>Chromadorea</taxon>
        <taxon>Plectida</taxon>
        <taxon>Plectina</taxon>
        <taxon>Plectoidea</taxon>
        <taxon>Plectidae</taxon>
        <taxon>Plectus</taxon>
    </lineage>
</organism>
<feature type="signal peptide" evidence="1">
    <location>
        <begin position="1"/>
        <end position="19"/>
    </location>
</feature>
<keyword evidence="2" id="KW-1185">Reference proteome</keyword>
<evidence type="ECO:0000256" key="1">
    <source>
        <dbReference type="SAM" id="SignalP"/>
    </source>
</evidence>
<reference evidence="3" key="1">
    <citation type="submission" date="2022-11" db="UniProtKB">
        <authorList>
            <consortium name="WormBaseParasite"/>
        </authorList>
    </citation>
    <scope>IDENTIFICATION</scope>
</reference>
<protein>
    <submittedName>
        <fullName evidence="3">Uncharacterized protein</fullName>
    </submittedName>
</protein>
<evidence type="ECO:0000313" key="3">
    <source>
        <dbReference type="WBParaSite" id="PSAMB.scaffold250size61370.g3812.t1"/>
    </source>
</evidence>
<sequence length="80" mass="8063">MSSQNVAIALLLLVAVAAAAPSKGGLNAVSPVKTIATAVENHGNSAVQEASCAGQPTELQCILCNCVWVNNRCIGSNPVC</sequence>
<dbReference type="WBParaSite" id="PSAMB.scaffold250size61370.g3812.t1">
    <property type="protein sequence ID" value="PSAMB.scaffold250size61370.g3812.t1"/>
    <property type="gene ID" value="PSAMB.scaffold250size61370.g3812"/>
</dbReference>
<name>A0A914VUQ9_9BILA</name>
<proteinExistence type="predicted"/>
<feature type="chain" id="PRO_5036778855" evidence="1">
    <location>
        <begin position="20"/>
        <end position="80"/>
    </location>
</feature>
<evidence type="ECO:0000313" key="2">
    <source>
        <dbReference type="Proteomes" id="UP000887566"/>
    </source>
</evidence>
<dbReference type="Proteomes" id="UP000887566">
    <property type="component" value="Unplaced"/>
</dbReference>
<keyword evidence="1" id="KW-0732">Signal</keyword>